<geneLocation type="plasmid" evidence="1 2">
    <name>unnamed1</name>
</geneLocation>
<organism evidence="1 2">
    <name type="scientific">Aristophania vespae</name>
    <dbReference type="NCBI Taxonomy" id="2697033"/>
    <lineage>
        <taxon>Bacteria</taxon>
        <taxon>Pseudomonadati</taxon>
        <taxon>Pseudomonadota</taxon>
        <taxon>Alphaproteobacteria</taxon>
        <taxon>Acetobacterales</taxon>
        <taxon>Acetobacteraceae</taxon>
        <taxon>Aristophania</taxon>
    </lineage>
</organism>
<dbReference type="Proteomes" id="UP000463975">
    <property type="component" value="Plasmid unnamed1"/>
</dbReference>
<proteinExistence type="predicted"/>
<reference evidence="1 2" key="1">
    <citation type="submission" date="2020-01" db="EMBL/GenBank/DDBJ databases">
        <title>Genome sequencing of strain KACC 21507.</title>
        <authorList>
            <person name="Heo J."/>
            <person name="Kim S.-J."/>
            <person name="Kim J.-S."/>
            <person name="Hong S.-B."/>
            <person name="Kwon S.-W."/>
        </authorList>
    </citation>
    <scope>NUCLEOTIDE SEQUENCE [LARGE SCALE GENOMIC DNA]</scope>
    <source>
        <strain evidence="1 2">KACC 21507</strain>
        <plasmid evidence="1 2">unnamed1</plasmid>
    </source>
</reference>
<evidence type="ECO:0000313" key="2">
    <source>
        <dbReference type="Proteomes" id="UP000463975"/>
    </source>
</evidence>
<gene>
    <name evidence="1" type="ORF">GT348_08910</name>
</gene>
<dbReference type="KEGG" id="bomb:GT348_08910"/>
<evidence type="ECO:0008006" key="3">
    <source>
        <dbReference type="Google" id="ProtNLM"/>
    </source>
</evidence>
<keyword evidence="1" id="KW-0614">Plasmid</keyword>
<protein>
    <recommendedName>
        <fullName evidence="3">Magnesium transporter MgtE intracellular domain-containing protein</fullName>
    </recommendedName>
</protein>
<dbReference type="AlphaFoldDB" id="A0A6P1NIW1"/>
<accession>A0A6P1NIW1</accession>
<dbReference type="RefSeq" id="WP_160619527.1">
    <property type="nucleotide sequence ID" value="NZ_CP047653.1"/>
</dbReference>
<name>A0A6P1NIW1_9PROT</name>
<keyword evidence="2" id="KW-1185">Reference proteome</keyword>
<evidence type="ECO:0000313" key="1">
    <source>
        <dbReference type="EMBL" id="QHI96470.1"/>
    </source>
</evidence>
<sequence>MPAISTSYKNIGAVIAATIFYLSIPGFSWGNEKETASEVTPVIQKSASHDDIKSVEDIEEQKRILETAKQALAEKLQTVRATTGDVEDYVSNNQLVDKEAVKKLISIYENMRPREAAAVFDVMDPHVLVAISARMNTRKLSAIMAQMSRERVNMVSQYLIGVRTFHQKNTLNIFNLDDKLSDKLLSTSNDNHYSVKSKTVTGIRPLLPSRQ</sequence>
<dbReference type="SUPFAM" id="SSF158791">
    <property type="entry name" value="MgtE N-terminal domain-like"/>
    <property type="match status" value="1"/>
</dbReference>
<dbReference type="EMBL" id="CP047653">
    <property type="protein sequence ID" value="QHI96470.1"/>
    <property type="molecule type" value="Genomic_DNA"/>
</dbReference>